<dbReference type="SMART" id="SM00926">
    <property type="entry name" value="Molybdop_Fe4S4"/>
    <property type="match status" value="1"/>
</dbReference>
<organism evidence="12 13">
    <name type="scientific">Candidatus Brevifilum fermentans</name>
    <dbReference type="NCBI Taxonomy" id="1986204"/>
    <lineage>
        <taxon>Bacteria</taxon>
        <taxon>Bacillati</taxon>
        <taxon>Chloroflexota</taxon>
        <taxon>Anaerolineae</taxon>
        <taxon>Anaerolineales</taxon>
        <taxon>Anaerolineaceae</taxon>
        <taxon>Candidatus Brevifilum</taxon>
    </lineage>
</organism>
<dbReference type="PROSITE" id="PS00551">
    <property type="entry name" value="MOLYBDOPTERIN_PROK_1"/>
    <property type="match status" value="1"/>
</dbReference>
<dbReference type="RefSeq" id="WP_087862136.1">
    <property type="nucleotide sequence ID" value="NZ_LT859958.1"/>
</dbReference>
<evidence type="ECO:0000313" key="12">
    <source>
        <dbReference type="EMBL" id="SMX54277.1"/>
    </source>
</evidence>
<evidence type="ECO:0000259" key="10">
    <source>
        <dbReference type="PROSITE" id="PS51379"/>
    </source>
</evidence>
<dbReference type="OrthoDB" id="9803192at2"/>
<dbReference type="GO" id="GO:0015942">
    <property type="term" value="P:formate metabolic process"/>
    <property type="evidence" value="ECO:0007669"/>
    <property type="project" value="InterPro"/>
</dbReference>
<accession>A0A1Y6K611</accession>
<evidence type="ECO:0000256" key="7">
    <source>
        <dbReference type="ARBA" id="ARBA00023014"/>
    </source>
</evidence>
<dbReference type="Gene3D" id="3.40.228.10">
    <property type="entry name" value="Dimethylsulfoxide Reductase, domain 2"/>
    <property type="match status" value="1"/>
</dbReference>
<name>A0A1Y6K611_9CHLR</name>
<keyword evidence="6" id="KW-0408">Iron</keyword>
<dbReference type="InterPro" id="IPR006963">
    <property type="entry name" value="Mopterin_OxRdtase_4Fe-4S_dom"/>
</dbReference>
<comment type="cofactor">
    <cofactor evidence="8">
        <name>[2Fe-2S] cluster</name>
        <dbReference type="ChEBI" id="CHEBI:190135"/>
    </cofactor>
</comment>
<dbReference type="InterPro" id="IPR006656">
    <property type="entry name" value="Mopterin_OxRdtase"/>
</dbReference>
<dbReference type="InterPro" id="IPR006657">
    <property type="entry name" value="MoPterin_dinucl-bd_dom"/>
</dbReference>
<dbReference type="SUPFAM" id="SSF50692">
    <property type="entry name" value="ADC-like"/>
    <property type="match status" value="1"/>
</dbReference>
<dbReference type="Gene3D" id="2.20.25.90">
    <property type="entry name" value="ADC-like domains"/>
    <property type="match status" value="1"/>
</dbReference>
<evidence type="ECO:0000256" key="3">
    <source>
        <dbReference type="ARBA" id="ARBA00022723"/>
    </source>
</evidence>
<dbReference type="InterPro" id="IPR050123">
    <property type="entry name" value="Prok_molybdopt-oxidoreductase"/>
</dbReference>
<evidence type="ECO:0000256" key="4">
    <source>
        <dbReference type="ARBA" id="ARBA00022737"/>
    </source>
</evidence>
<dbReference type="PROSITE" id="PS51669">
    <property type="entry name" value="4FE4S_MOW_BIS_MGD"/>
    <property type="match status" value="1"/>
</dbReference>
<dbReference type="GO" id="GO:0003954">
    <property type="term" value="F:NADH dehydrogenase activity"/>
    <property type="evidence" value="ECO:0007669"/>
    <property type="project" value="TreeGrafter"/>
</dbReference>
<evidence type="ECO:0000256" key="8">
    <source>
        <dbReference type="ARBA" id="ARBA00034078"/>
    </source>
</evidence>
<feature type="domain" description="4Fe-4S ferredoxin-type" evidence="10">
    <location>
        <begin position="137"/>
        <end position="166"/>
    </location>
</feature>
<dbReference type="Proteomes" id="UP000195514">
    <property type="component" value="Chromosome I"/>
</dbReference>
<dbReference type="InterPro" id="IPR001041">
    <property type="entry name" value="2Fe-2S_ferredoxin-type"/>
</dbReference>
<dbReference type="SUPFAM" id="SSF54292">
    <property type="entry name" value="2Fe-2S ferredoxin-like"/>
    <property type="match status" value="1"/>
</dbReference>
<reference evidence="13" key="1">
    <citation type="submission" date="2017-05" db="EMBL/GenBank/DDBJ databases">
        <authorList>
            <person name="Kirkegaard R."/>
            <person name="Mcilroy J S."/>
        </authorList>
    </citation>
    <scope>NUCLEOTIDE SEQUENCE [LARGE SCALE GENOMIC DNA]</scope>
</reference>
<feature type="domain" description="4Fe-4S Mo/W bis-MGD-type" evidence="11">
    <location>
        <begin position="216"/>
        <end position="272"/>
    </location>
</feature>
<dbReference type="FunFam" id="3.30.70.20:FF:000035">
    <property type="entry name" value="Iron hydrogenase 1"/>
    <property type="match status" value="1"/>
</dbReference>
<dbReference type="PROSITE" id="PS51379">
    <property type="entry name" value="4FE4S_FER_2"/>
    <property type="match status" value="2"/>
</dbReference>
<dbReference type="Gene3D" id="3.30.70.20">
    <property type="match status" value="1"/>
</dbReference>
<dbReference type="GO" id="GO:0043546">
    <property type="term" value="F:molybdopterin cofactor binding"/>
    <property type="evidence" value="ECO:0007669"/>
    <property type="project" value="InterPro"/>
</dbReference>
<evidence type="ECO:0000313" key="13">
    <source>
        <dbReference type="Proteomes" id="UP000195514"/>
    </source>
</evidence>
<dbReference type="InterPro" id="IPR017896">
    <property type="entry name" value="4Fe4S_Fe-S-bd"/>
</dbReference>
<dbReference type="PROSITE" id="PS51085">
    <property type="entry name" value="2FE2S_FER_2"/>
    <property type="match status" value="1"/>
</dbReference>
<dbReference type="Pfam" id="PF22117">
    <property type="entry name" value="Fer4_Nqo3"/>
    <property type="match status" value="1"/>
</dbReference>
<dbReference type="InterPro" id="IPR027467">
    <property type="entry name" value="MopterinOxRdtase_cofactor_BS"/>
</dbReference>
<dbReference type="GO" id="GO:0042773">
    <property type="term" value="P:ATP synthesis coupled electron transport"/>
    <property type="evidence" value="ECO:0007669"/>
    <property type="project" value="InterPro"/>
</dbReference>
<dbReference type="CDD" id="cd02753">
    <property type="entry name" value="MopB_Formate-Dh-H"/>
    <property type="match status" value="1"/>
</dbReference>
<evidence type="ECO:0000259" key="11">
    <source>
        <dbReference type="PROSITE" id="PS51669"/>
    </source>
</evidence>
<feature type="domain" description="4Fe-4S ferredoxin-type" evidence="10">
    <location>
        <begin position="181"/>
        <end position="209"/>
    </location>
</feature>
<dbReference type="GO" id="GO:0008863">
    <property type="term" value="F:formate dehydrogenase (NAD+) activity"/>
    <property type="evidence" value="ECO:0007669"/>
    <property type="project" value="InterPro"/>
</dbReference>
<sequence>MTKLTINGIEIEAESTWTILEAAEHANITIPTLCYHKDLSPTGACRMCLVSVKGAKGLVTSCTTPVSEGMEVETENETLTSSRQSVLKLLLSVYHDTGYKPDETDNELFKWARHYGLDPYAHMSSKARFEVDSDPNPFIFVDMNKCILCTRCVRACAEIQGRFVWGVSERGFDAHIVAGFDEDLLDARCESCGACVAYCPTGALSLKPTIHVGPAEKLVTTTCNYCGVGCQFDLNVIDDRVVRVTSNPAAPANGMHLCVKGRFGFSYVHHDDRLTKPLVREYLLKGEARPSKADRGPWVETSWDTALDIVAEKLATARDTYGPDSVGVLSSAKCTNEENYLMNKFGRQVIGTNNVDHCARLCHSSTVAGLATALGSGAMTNSMADVYASANSILVIGSNTTEQHPVFGAKMRQAVLNRNVHLIVADPRRIELCDFAVMHIQQKPGTDIALINGLVNIILEKGYEDRIFIDERTENFDVYAENIKLYPPNVVSEITGVPVAQLYRAVEIMVKNAPLAVFWAMGITQHTVGVHNVFALAGLQMVLGNFGIPGGGVNPLRGQNNVQGACDMGCLVNVYPGYQAVTAEAAQQKFESAWGTSLSNKVGRTVTELIPDVLEGKTKALYILGENPAMTDPDSNHVRHCLEELDFLALQDIFPTETSAYADVLLPGVTFAEKTGTYTNTERKVQMVRQAISERGEARQDWDITAEIAKRIIARGGREINDAPYSSWDYADSGEIMAEVAALTPSYGGISHQRLNNGEVLCWPCPDPTHPGTPILHIGKFTRGRGNLIPAIHVDPAELPDDDYPMMLTTGRVIYHWHSGEQTRRVKELLEVYGEALIEISPEDASVIGLNEEINKVKVTSRRGEIIATAWVTNRVPEGLIYGNFHFPDANINYLTKAALDPIAKIPEYKVAAVKIEAV</sequence>
<dbReference type="Gene3D" id="2.40.40.20">
    <property type="match status" value="1"/>
</dbReference>
<feature type="domain" description="2Fe-2S ferredoxin-type" evidence="9">
    <location>
        <begin position="1"/>
        <end position="78"/>
    </location>
</feature>
<dbReference type="AlphaFoldDB" id="A0A1Y6K611"/>
<dbReference type="InterPro" id="IPR006478">
    <property type="entry name" value="Formate_DH_asu"/>
</dbReference>
<dbReference type="InterPro" id="IPR036010">
    <property type="entry name" value="2Fe-2S_ferredoxin-like_sf"/>
</dbReference>
<dbReference type="GO" id="GO:0008137">
    <property type="term" value="F:NADH dehydrogenase (ubiquinone) activity"/>
    <property type="evidence" value="ECO:0007669"/>
    <property type="project" value="InterPro"/>
</dbReference>
<evidence type="ECO:0000259" key="9">
    <source>
        <dbReference type="PROSITE" id="PS51085"/>
    </source>
</evidence>
<evidence type="ECO:0000256" key="5">
    <source>
        <dbReference type="ARBA" id="ARBA00023002"/>
    </source>
</evidence>
<dbReference type="Pfam" id="PF13510">
    <property type="entry name" value="Fer2_4"/>
    <property type="match status" value="1"/>
</dbReference>
<dbReference type="InterPro" id="IPR000283">
    <property type="entry name" value="NADH_UbQ_OxRdtase_75kDa_su_CS"/>
</dbReference>
<evidence type="ECO:0000256" key="2">
    <source>
        <dbReference type="ARBA" id="ARBA00022485"/>
    </source>
</evidence>
<dbReference type="InterPro" id="IPR054351">
    <property type="entry name" value="NADH_UbQ_OxRdtase_ferredoxin"/>
</dbReference>
<dbReference type="SUPFAM" id="SSF53706">
    <property type="entry name" value="Formate dehydrogenase/DMSO reductase, domains 1-3"/>
    <property type="match status" value="1"/>
</dbReference>
<dbReference type="Gene3D" id="3.10.20.740">
    <property type="match status" value="1"/>
</dbReference>
<dbReference type="NCBIfam" id="TIGR01591">
    <property type="entry name" value="Fdh-alpha"/>
    <property type="match status" value="1"/>
</dbReference>
<dbReference type="GO" id="GO:0051539">
    <property type="term" value="F:4 iron, 4 sulfur cluster binding"/>
    <property type="evidence" value="ECO:0007669"/>
    <property type="project" value="UniProtKB-KW"/>
</dbReference>
<keyword evidence="3" id="KW-0479">Metal-binding</keyword>
<dbReference type="PROSITE" id="PS00198">
    <property type="entry name" value="4FE4S_FER_1"/>
    <property type="match status" value="1"/>
</dbReference>
<dbReference type="KEGG" id="abat:CFX1CAM_1212"/>
<comment type="similarity">
    <text evidence="1">In the C-terminal section; belongs to the prokaryotic molybdopterin-containing oxidoreductase family.</text>
</comment>
<gene>
    <name evidence="12" type="ORF">CFX1CAM_1212</name>
</gene>
<dbReference type="PIRSF" id="PIRSF036643">
    <property type="entry name" value="FDH_alpha"/>
    <property type="match status" value="1"/>
</dbReference>
<dbReference type="Pfam" id="PF00384">
    <property type="entry name" value="Molybdopterin"/>
    <property type="match status" value="1"/>
</dbReference>
<dbReference type="PROSITE" id="PS00641">
    <property type="entry name" value="COMPLEX1_75K_1"/>
    <property type="match status" value="1"/>
</dbReference>
<protein>
    <submittedName>
        <fullName evidence="12">Putative formate dehydrogenase alpha subunit</fullName>
    </submittedName>
</protein>
<dbReference type="CDD" id="cd00207">
    <property type="entry name" value="fer2"/>
    <property type="match status" value="1"/>
</dbReference>
<proteinExistence type="inferred from homology"/>
<keyword evidence="2" id="KW-0004">4Fe-4S</keyword>
<dbReference type="EMBL" id="LT859958">
    <property type="protein sequence ID" value="SMX54277.1"/>
    <property type="molecule type" value="Genomic_DNA"/>
</dbReference>
<keyword evidence="5" id="KW-0560">Oxidoreductase</keyword>
<dbReference type="InterPro" id="IPR017900">
    <property type="entry name" value="4Fe4S_Fe_S_CS"/>
</dbReference>
<dbReference type="GO" id="GO:0046872">
    <property type="term" value="F:metal ion binding"/>
    <property type="evidence" value="ECO:0007669"/>
    <property type="project" value="UniProtKB-KW"/>
</dbReference>
<dbReference type="InterPro" id="IPR041924">
    <property type="entry name" value="Formate_Dh-H_N"/>
</dbReference>
<dbReference type="Gene3D" id="3.40.50.740">
    <property type="match status" value="1"/>
</dbReference>
<dbReference type="Pfam" id="PF04879">
    <property type="entry name" value="Molybdop_Fe4S4"/>
    <property type="match status" value="1"/>
</dbReference>
<dbReference type="Pfam" id="PF01568">
    <property type="entry name" value="Molydop_binding"/>
    <property type="match status" value="1"/>
</dbReference>
<keyword evidence="4" id="KW-0677">Repeat</keyword>
<dbReference type="PANTHER" id="PTHR43105">
    <property type="entry name" value="RESPIRATORY NITRATE REDUCTASE"/>
    <property type="match status" value="1"/>
</dbReference>
<keyword evidence="7" id="KW-0411">Iron-sulfur</keyword>
<dbReference type="InterPro" id="IPR009010">
    <property type="entry name" value="Asp_de-COase-like_dom_sf"/>
</dbReference>
<dbReference type="GO" id="GO:0016020">
    <property type="term" value="C:membrane"/>
    <property type="evidence" value="ECO:0007669"/>
    <property type="project" value="InterPro"/>
</dbReference>
<keyword evidence="13" id="KW-1185">Reference proteome</keyword>
<evidence type="ECO:0000256" key="1">
    <source>
        <dbReference type="ARBA" id="ARBA00007023"/>
    </source>
</evidence>
<dbReference type="PANTHER" id="PTHR43105:SF14">
    <property type="entry name" value="FORMATE DEHYDROGENASE H"/>
    <property type="match status" value="1"/>
</dbReference>
<dbReference type="SUPFAM" id="SSF54862">
    <property type="entry name" value="4Fe-4S ferredoxins"/>
    <property type="match status" value="1"/>
</dbReference>
<evidence type="ECO:0000256" key="6">
    <source>
        <dbReference type="ARBA" id="ARBA00023004"/>
    </source>
</evidence>